<evidence type="ECO:0000313" key="1">
    <source>
        <dbReference type="EMBL" id="KAG5634818.1"/>
    </source>
</evidence>
<evidence type="ECO:0008006" key="3">
    <source>
        <dbReference type="Google" id="ProtNLM"/>
    </source>
</evidence>
<evidence type="ECO:0000313" key="2">
    <source>
        <dbReference type="Proteomes" id="UP000717328"/>
    </source>
</evidence>
<sequence length="417" mass="47218">MFRTLFNQPWRLRRVDPTKGPRLPAEIMNQIFNELTMTSSFAEKAYALKSWALVCSSFRDMAQSHLFRSIHIILSKSRHTRTKALLGALTSSPRLREYVEDILLAVDITSYDASWPEIPHLPWVRAVTVTTAGTERRVPWAILPYQLRYQIHDMNKWPSLHVVLFSDILSPPAITDTSPAVCLDIVIELDTPLDSPPAEDAYTQSISLSGRMMGLLSDTDPGQPDPSERRCILEDCGFSDESMWKDEQQFRKAQDVLELAGTYLGQLGDSLLYSLSTAPHIHLPDLHNLRSINFAVKGPDSLFLITRILASILPHDHLVEVTFNHVPRDLCSYAYASQRSVSLWSAIDEALYSALYAGYLRRVVVMTALSLDLSVHEDEDEMWLFFSKAMPRLSTMLVALTMARFDCTLAFGLAKWI</sequence>
<dbReference type="Proteomes" id="UP000717328">
    <property type="component" value="Unassembled WGS sequence"/>
</dbReference>
<organism evidence="1 2">
    <name type="scientific">Sphagnurus paluster</name>
    <dbReference type="NCBI Taxonomy" id="117069"/>
    <lineage>
        <taxon>Eukaryota</taxon>
        <taxon>Fungi</taxon>
        <taxon>Dikarya</taxon>
        <taxon>Basidiomycota</taxon>
        <taxon>Agaricomycotina</taxon>
        <taxon>Agaricomycetes</taxon>
        <taxon>Agaricomycetidae</taxon>
        <taxon>Agaricales</taxon>
        <taxon>Tricholomatineae</taxon>
        <taxon>Lyophyllaceae</taxon>
        <taxon>Sphagnurus</taxon>
    </lineage>
</organism>
<protein>
    <recommendedName>
        <fullName evidence="3">F-box domain-containing protein</fullName>
    </recommendedName>
</protein>
<dbReference type="EMBL" id="JABCKI010006261">
    <property type="protein sequence ID" value="KAG5634818.1"/>
    <property type="molecule type" value="Genomic_DNA"/>
</dbReference>
<gene>
    <name evidence="1" type="ORF">H0H81_000611</name>
</gene>
<name>A0A9P7FRA7_9AGAR</name>
<dbReference type="OrthoDB" id="2954500at2759"/>
<keyword evidence="2" id="KW-1185">Reference proteome</keyword>
<proteinExistence type="predicted"/>
<accession>A0A9P7FRA7</accession>
<reference evidence="1" key="2">
    <citation type="submission" date="2021-10" db="EMBL/GenBank/DDBJ databases">
        <title>Phylogenomics reveals ancestral predisposition of the termite-cultivated fungus Termitomyces towards a domesticated lifestyle.</title>
        <authorList>
            <person name="Auxier B."/>
            <person name="Grum-Grzhimaylo A."/>
            <person name="Cardenas M.E."/>
            <person name="Lodge J.D."/>
            <person name="Laessoe T."/>
            <person name="Pedersen O."/>
            <person name="Smith M.E."/>
            <person name="Kuyper T.W."/>
            <person name="Franco-Molano E.A."/>
            <person name="Baroni T.J."/>
            <person name="Aanen D.K."/>
        </authorList>
    </citation>
    <scope>NUCLEOTIDE SEQUENCE</scope>
    <source>
        <strain evidence="1">D49</strain>
    </source>
</reference>
<dbReference type="AlphaFoldDB" id="A0A9P7FRA7"/>
<reference evidence="1" key="1">
    <citation type="submission" date="2021-02" db="EMBL/GenBank/DDBJ databases">
        <authorList>
            <person name="Nieuwenhuis M."/>
            <person name="Van De Peppel L.J.J."/>
        </authorList>
    </citation>
    <scope>NUCLEOTIDE SEQUENCE</scope>
    <source>
        <strain evidence="1">D49</strain>
    </source>
</reference>
<comment type="caution">
    <text evidence="1">The sequence shown here is derived from an EMBL/GenBank/DDBJ whole genome shotgun (WGS) entry which is preliminary data.</text>
</comment>